<reference evidence="1 2" key="2">
    <citation type="journal article" date="2016" name="Int. J. Syst. Evol. Microbiol.">
        <title>Flavisolibacter tropicus sp. nov., isolated from tropical soil.</title>
        <authorList>
            <person name="Lee J.J."/>
            <person name="Kang M.S."/>
            <person name="Kim G.S."/>
            <person name="Lee C.S."/>
            <person name="Lim S."/>
            <person name="Lee J."/>
            <person name="Roh S.H."/>
            <person name="Kang H."/>
            <person name="Ha J.M."/>
            <person name="Bae S."/>
            <person name="Jung H.Y."/>
            <person name="Kim M.K."/>
        </authorList>
    </citation>
    <scope>NUCLEOTIDE SEQUENCE [LARGE SCALE GENOMIC DNA]</scope>
    <source>
        <strain evidence="1 2">LCS9</strain>
    </source>
</reference>
<gene>
    <name evidence="1" type="ORF">SY85_07945</name>
</gene>
<accession>A0A172TTL8</accession>
<evidence type="ECO:0000313" key="1">
    <source>
        <dbReference type="EMBL" id="ANE50435.1"/>
    </source>
</evidence>
<evidence type="ECO:0008006" key="3">
    <source>
        <dbReference type="Google" id="ProtNLM"/>
    </source>
</evidence>
<dbReference type="InterPro" id="IPR021109">
    <property type="entry name" value="Peptidase_aspartic_dom_sf"/>
</dbReference>
<dbReference type="RefSeq" id="WP_066403286.1">
    <property type="nucleotide sequence ID" value="NZ_CP011390.1"/>
</dbReference>
<evidence type="ECO:0000313" key="2">
    <source>
        <dbReference type="Proteomes" id="UP000077177"/>
    </source>
</evidence>
<proteinExistence type="predicted"/>
<dbReference type="OrthoDB" id="9782977at2"/>
<sequence length="136" mass="15399">MDKIVTGTFDEDAFPYLQLQVLNKKKDLAVSAKAIIDTGAAHCLIREELAKQLQLETLRLADYRHPLFGKMPLTEYLMDLRFDQEGQQVAVIEGIRAGTLIDPQYPASIIIGVEVLKHCIFTYNGRQRIFTLGFKS</sequence>
<dbReference type="KEGG" id="fla:SY85_07945"/>
<dbReference type="Gene3D" id="2.40.70.10">
    <property type="entry name" value="Acid Proteases"/>
    <property type="match status" value="1"/>
</dbReference>
<organism evidence="1 2">
    <name type="scientific">Flavisolibacter tropicus</name>
    <dbReference type="NCBI Taxonomy" id="1492898"/>
    <lineage>
        <taxon>Bacteria</taxon>
        <taxon>Pseudomonadati</taxon>
        <taxon>Bacteroidota</taxon>
        <taxon>Chitinophagia</taxon>
        <taxon>Chitinophagales</taxon>
        <taxon>Chitinophagaceae</taxon>
        <taxon>Flavisolibacter</taxon>
    </lineage>
</organism>
<dbReference type="Proteomes" id="UP000077177">
    <property type="component" value="Chromosome"/>
</dbReference>
<dbReference type="EMBL" id="CP011390">
    <property type="protein sequence ID" value="ANE50435.1"/>
    <property type="molecule type" value="Genomic_DNA"/>
</dbReference>
<keyword evidence="2" id="KW-1185">Reference proteome</keyword>
<dbReference type="AlphaFoldDB" id="A0A172TTL8"/>
<protein>
    <recommendedName>
        <fullName evidence="3">Peptidase A2 domain-containing protein</fullName>
    </recommendedName>
</protein>
<name>A0A172TTL8_9BACT</name>
<reference evidence="2" key="1">
    <citation type="submission" date="2015-01" db="EMBL/GenBank/DDBJ databases">
        <title>Flavisolibacter sp./LCS9/ whole genome sequencing.</title>
        <authorList>
            <person name="Kim M.K."/>
            <person name="Srinivasan S."/>
            <person name="Lee J.-J."/>
        </authorList>
    </citation>
    <scope>NUCLEOTIDE SEQUENCE [LARGE SCALE GENOMIC DNA]</scope>
    <source>
        <strain evidence="2">LCS9</strain>
    </source>
</reference>